<dbReference type="RefSeq" id="XP_028879438.1">
    <property type="nucleotide sequence ID" value="XM_029029169.1"/>
</dbReference>
<feature type="compositionally biased region" description="Basic and acidic residues" evidence="1">
    <location>
        <begin position="136"/>
        <end position="154"/>
    </location>
</feature>
<dbReference type="Proteomes" id="UP000192257">
    <property type="component" value="Unassembled WGS sequence"/>
</dbReference>
<feature type="region of interest" description="Disordered" evidence="1">
    <location>
        <begin position="230"/>
        <end position="335"/>
    </location>
</feature>
<gene>
    <name evidence="2" type="ORF">TM35_000351160</name>
</gene>
<feature type="region of interest" description="Disordered" evidence="1">
    <location>
        <begin position="81"/>
        <end position="184"/>
    </location>
</feature>
<accession>A0A1X0NKS7</accession>
<evidence type="ECO:0000256" key="1">
    <source>
        <dbReference type="SAM" id="MobiDB-lite"/>
    </source>
</evidence>
<protein>
    <submittedName>
        <fullName evidence="2">Uncharacterized protein</fullName>
    </submittedName>
</protein>
<proteinExistence type="predicted"/>
<sequence length="335" mass="37684">MNVHVVPGGHAGASEPEVRGSDRTNTISNTKGQTPRRNQDKSVETPLSQPRVVYAEQRLNTEAYESSEAFAIAEELRRNTELRTRVRLRIASKKPAVKSSTGERSNDSEDVNDHSLVRSPRKEESQEMGNTRVTHHGRDDETRNVRKDEDKYEYRPLYIGGEDSKGGTSTEMSDDDEEVPVPYKLPSVEERLRLIRDERDRRWHKVQEKLATDNAKTVAPRPKTLTRVKYGGFKALPGRRETDSASSSSILAIGEGSLSEPQICEVHLEDGGSTTPSGAPSSVTVAPSKRESLYQQKQQQQQQQQQKMESNQNVKKDDLLHTKREVSPLVIEKDD</sequence>
<dbReference type="GeneID" id="39988949"/>
<keyword evidence="3" id="KW-1185">Reference proteome</keyword>
<feature type="compositionally biased region" description="Polar residues" evidence="1">
    <location>
        <begin position="23"/>
        <end position="36"/>
    </location>
</feature>
<feature type="region of interest" description="Disordered" evidence="1">
    <location>
        <begin position="1"/>
        <end position="52"/>
    </location>
</feature>
<dbReference type="EMBL" id="NBCO01000035">
    <property type="protein sequence ID" value="ORC85372.1"/>
    <property type="molecule type" value="Genomic_DNA"/>
</dbReference>
<reference evidence="2 3" key="1">
    <citation type="submission" date="2017-03" db="EMBL/GenBank/DDBJ databases">
        <title>An alternative strategy for trypanosome survival in the mammalian bloodstream revealed through genome and transcriptome analysis of the ubiquitous bovine parasite Trypanosoma (Megatrypanum) theileri.</title>
        <authorList>
            <person name="Kelly S."/>
            <person name="Ivens A."/>
            <person name="Mott A."/>
            <person name="O'Neill E."/>
            <person name="Emms D."/>
            <person name="Macleod O."/>
            <person name="Voorheis P."/>
            <person name="Matthews J."/>
            <person name="Matthews K."/>
            <person name="Carrington M."/>
        </authorList>
    </citation>
    <scope>NUCLEOTIDE SEQUENCE [LARGE SCALE GENOMIC DNA]</scope>
    <source>
        <strain evidence="2">Edinburgh</strain>
    </source>
</reference>
<feature type="compositionally biased region" description="Low complexity" evidence="1">
    <location>
        <begin position="295"/>
        <end position="307"/>
    </location>
</feature>
<name>A0A1X0NKS7_9TRYP</name>
<evidence type="ECO:0000313" key="2">
    <source>
        <dbReference type="EMBL" id="ORC85372.1"/>
    </source>
</evidence>
<feature type="compositionally biased region" description="Basic and acidic residues" evidence="1">
    <location>
        <begin position="314"/>
        <end position="326"/>
    </location>
</feature>
<feature type="compositionally biased region" description="Basic and acidic residues" evidence="1">
    <location>
        <begin position="104"/>
        <end position="125"/>
    </location>
</feature>
<dbReference type="OrthoDB" id="247571at2759"/>
<organism evidence="2 3">
    <name type="scientific">Trypanosoma theileri</name>
    <dbReference type="NCBI Taxonomy" id="67003"/>
    <lineage>
        <taxon>Eukaryota</taxon>
        <taxon>Discoba</taxon>
        <taxon>Euglenozoa</taxon>
        <taxon>Kinetoplastea</taxon>
        <taxon>Metakinetoplastina</taxon>
        <taxon>Trypanosomatida</taxon>
        <taxon>Trypanosomatidae</taxon>
        <taxon>Trypanosoma</taxon>
    </lineage>
</organism>
<dbReference type="AlphaFoldDB" id="A0A1X0NKS7"/>
<feature type="compositionally biased region" description="Basic residues" evidence="1">
    <location>
        <begin position="85"/>
        <end position="96"/>
    </location>
</feature>
<comment type="caution">
    <text evidence="2">The sequence shown here is derived from an EMBL/GenBank/DDBJ whole genome shotgun (WGS) entry which is preliminary data.</text>
</comment>
<evidence type="ECO:0000313" key="3">
    <source>
        <dbReference type="Proteomes" id="UP000192257"/>
    </source>
</evidence>
<dbReference type="VEuPathDB" id="TriTrypDB:TM35_000351160"/>
<feature type="compositionally biased region" description="Low complexity" evidence="1">
    <location>
        <begin position="271"/>
        <end position="285"/>
    </location>
</feature>